<dbReference type="KEGG" id="vg:60336102"/>
<keyword evidence="2 6" id="KW-0489">Methyltransferase</keyword>
<reference evidence="6 7" key="1">
    <citation type="submission" date="2019-10" db="EMBL/GenBank/DDBJ databases">
        <authorList>
            <person name="Athavale M."/>
            <person name="Cook T."/>
            <person name="Haberman A.G."/>
            <person name="Ponder J.K."/>
            <person name="Guild N.A."/>
            <person name="Fillman C.L."/>
            <person name="Kistler A.L."/>
            <person name="Garlena R.A."/>
            <person name="Russell D.A."/>
            <person name="Pope W.H."/>
            <person name="Jacobs-Sera D."/>
            <person name="Hatfull G.F."/>
        </authorList>
    </citation>
    <scope>NUCLEOTIDE SEQUENCE [LARGE SCALE GENOMIC DNA]</scope>
</reference>
<dbReference type="PROSITE" id="PS00092">
    <property type="entry name" value="N6_MTASE"/>
    <property type="match status" value="1"/>
</dbReference>
<dbReference type="InterPro" id="IPR002052">
    <property type="entry name" value="DNA_methylase_N6_adenine_CS"/>
</dbReference>
<protein>
    <submittedName>
        <fullName evidence="6">DNA methylase</fullName>
    </submittedName>
</protein>
<keyword evidence="7" id="KW-1185">Reference proteome</keyword>
<dbReference type="SUPFAM" id="SSF53335">
    <property type="entry name" value="S-adenosyl-L-methionine-dependent methyltransferases"/>
    <property type="match status" value="1"/>
</dbReference>
<evidence type="ECO:0000313" key="7">
    <source>
        <dbReference type="Proteomes" id="UP000423014"/>
    </source>
</evidence>
<keyword evidence="3" id="KW-0808">Transferase</keyword>
<dbReference type="EMBL" id="MN585977">
    <property type="protein sequence ID" value="QGJ88633.1"/>
    <property type="molecule type" value="Genomic_DNA"/>
</dbReference>
<evidence type="ECO:0000256" key="2">
    <source>
        <dbReference type="ARBA" id="ARBA00022603"/>
    </source>
</evidence>
<dbReference type="Gene3D" id="3.10.28.10">
    <property type="entry name" value="Homing endonucleases"/>
    <property type="match status" value="1"/>
</dbReference>
<dbReference type="InterPro" id="IPR027434">
    <property type="entry name" value="Homing_endonucl"/>
</dbReference>
<dbReference type="PRINTS" id="PR00508">
    <property type="entry name" value="S21N4MTFRASE"/>
</dbReference>
<dbReference type="GO" id="GO:0008170">
    <property type="term" value="F:N-methyltransferase activity"/>
    <property type="evidence" value="ECO:0007669"/>
    <property type="project" value="InterPro"/>
</dbReference>
<sequence>MTKPYYQDDEVTLYHGDCVEVLRTLPDNSVDAVVTDPPYGLEFMGKDWDAPWRKTSASHARARERRAAELDDPVKGKYIRAGVNAYEAGQPFQQWCTQWAAECLRVLKPGGHMLAFGGSRTWHRLAAAIEDAGFEIRDSIAWLYGCLTDDVEVLTPTGWRRGIDVAVGDEVAQWNPVTGAITAAPVQRTYRAPWHGELVRFRNSDTDQLLTPNHRVWYRNNDHRGADGRAWREWSKYRVADAGSIGRRSPIRLPLAGEHNGPGVGGVDYAALLGWVWTEGGFDRSGSGVRIYQSSVNQQHCDTIAALLDRLTPHKRYDYQRTYKRRSGERHTYTASTWFLTGDVAERVRRDLPDKHPTYELLWRMTLDEKRAFIAAALDGDGSQSARGAWQFYQSDRADREWFATALSMVGWRGHVSDRPAPRTGGAVSVSQRADTTLTPKALRENAAEFYSGEVWCIGVPTGAFVARRHGLVFITGNSGFPKSLDVSKAIDKRRDDEEDIRRVCRWLRARIDDHPTETIRTIAERFGFHSRMVEHWAARDTDSQPTIPTLTQWDQLRDLLAFDDKFDAEVYRLNLRKGEPGEAWSDRPIVGTVTEWADRTNYALTSRDGLRRGEATNPVARRWQGWGTALKPAFEPIVVARKPLAGTVAANVLEHGTGALNIDACRIAATDKLTAGRRTRNAPIPGDDRTETGKGAMYAPGHQFYYVPNDAGRWPTNVVLDDAQAAELDAQSGVSVSRKGKPRAGANGDGWGMTATGAEYDDEGGASRFFPVFRYEAKAPGAERPSVVTTKLRLRADLTPEQVDHVVARLREAGVEID</sequence>
<dbReference type="GeneID" id="60336102"/>
<dbReference type="GO" id="GO:0032259">
    <property type="term" value="P:methylation"/>
    <property type="evidence" value="ECO:0007669"/>
    <property type="project" value="UniProtKB-KW"/>
</dbReference>
<evidence type="ECO:0000313" key="6">
    <source>
        <dbReference type="EMBL" id="QGJ88633.1"/>
    </source>
</evidence>
<dbReference type="InterPro" id="IPR036844">
    <property type="entry name" value="Hint_dom_sf"/>
</dbReference>
<comment type="similarity">
    <text evidence="1">Belongs to the N(4)/N(6)-methyltransferase family.</text>
</comment>
<proteinExistence type="inferred from homology"/>
<feature type="domain" description="DNA methylase N-4/N-6" evidence="5">
    <location>
        <begin position="30"/>
        <end position="143"/>
    </location>
</feature>
<dbReference type="InterPro" id="IPR001091">
    <property type="entry name" value="RM_Methyltransferase"/>
</dbReference>
<dbReference type="RefSeq" id="YP_009964388.1">
    <property type="nucleotide sequence ID" value="NC_051729.1"/>
</dbReference>
<evidence type="ECO:0000256" key="1">
    <source>
        <dbReference type="ARBA" id="ARBA00006594"/>
    </source>
</evidence>
<feature type="region of interest" description="Disordered" evidence="4">
    <location>
        <begin position="732"/>
        <end position="754"/>
    </location>
</feature>
<accession>A0A649VA31</accession>
<dbReference type="SUPFAM" id="SSF51294">
    <property type="entry name" value="Hedgehog/intein (Hint) domain"/>
    <property type="match status" value="1"/>
</dbReference>
<dbReference type="Gene3D" id="2.170.16.10">
    <property type="entry name" value="Hedgehog/Intein (Hint) domain"/>
    <property type="match status" value="1"/>
</dbReference>
<dbReference type="InterPro" id="IPR029063">
    <property type="entry name" value="SAM-dependent_MTases_sf"/>
</dbReference>
<evidence type="ECO:0000259" key="5">
    <source>
        <dbReference type="Pfam" id="PF01555"/>
    </source>
</evidence>
<name>A0A649VA31_9CAUD</name>
<dbReference type="GO" id="GO:0003677">
    <property type="term" value="F:DNA binding"/>
    <property type="evidence" value="ECO:0007669"/>
    <property type="project" value="InterPro"/>
</dbReference>
<gene>
    <name evidence="6" type="primary">55</name>
    <name evidence="6" type="ORF">SEA_ATCOO_55</name>
</gene>
<evidence type="ECO:0000256" key="3">
    <source>
        <dbReference type="ARBA" id="ARBA00022679"/>
    </source>
</evidence>
<dbReference type="InterPro" id="IPR002941">
    <property type="entry name" value="DNA_methylase_N4/N6"/>
</dbReference>
<dbReference type="Pfam" id="PF01555">
    <property type="entry name" value="N6_N4_Mtase"/>
    <property type="match status" value="1"/>
</dbReference>
<evidence type="ECO:0000256" key="4">
    <source>
        <dbReference type="SAM" id="MobiDB-lite"/>
    </source>
</evidence>
<dbReference type="Gene3D" id="3.40.50.150">
    <property type="entry name" value="Vaccinia Virus protein VP39"/>
    <property type="match status" value="1"/>
</dbReference>
<dbReference type="Proteomes" id="UP000423014">
    <property type="component" value="Segment"/>
</dbReference>
<organism evidence="6 7">
    <name type="scientific">Mycobacterium phage Atcoo</name>
    <dbReference type="NCBI Taxonomy" id="2656556"/>
    <lineage>
        <taxon>Viruses</taxon>
        <taxon>Duplodnaviria</taxon>
        <taxon>Heunggongvirae</taxon>
        <taxon>Uroviricota</taxon>
        <taxon>Caudoviricetes</taxon>
        <taxon>Pclasvirinae</taxon>
        <taxon>Fishburnevirus</taxon>
        <taxon>Fishburnevirus atcoo</taxon>
    </lineage>
</organism>